<dbReference type="InterPro" id="IPR006621">
    <property type="entry name" value="Nose-resist-to-fluoxetine_N"/>
</dbReference>
<feature type="transmembrane region" description="Helical" evidence="2">
    <location>
        <begin position="558"/>
        <end position="583"/>
    </location>
</feature>
<evidence type="ECO:0000259" key="3">
    <source>
        <dbReference type="SMART" id="SM00703"/>
    </source>
</evidence>
<dbReference type="Pfam" id="PF01757">
    <property type="entry name" value="Acyl_transf_3"/>
    <property type="match status" value="1"/>
</dbReference>
<protein>
    <submittedName>
        <fullName evidence="5">Nose resistant to fluoxetine protein 6-like</fullName>
    </submittedName>
</protein>
<keyword evidence="2" id="KW-0812">Transmembrane</keyword>
<feature type="domain" description="Nose resistant-to-fluoxetine protein N-terminal" evidence="3">
    <location>
        <begin position="56"/>
        <end position="190"/>
    </location>
</feature>
<reference evidence="5" key="1">
    <citation type="submission" date="2025-08" db="UniProtKB">
        <authorList>
            <consortium name="RefSeq"/>
        </authorList>
    </citation>
    <scope>IDENTIFICATION</scope>
    <source>
        <strain evidence="5">14028-0561.14</strain>
        <tissue evidence="5">Whole fly</tissue>
    </source>
</reference>
<evidence type="ECO:0000313" key="4">
    <source>
        <dbReference type="Proteomes" id="UP001652661"/>
    </source>
</evidence>
<keyword evidence="2" id="KW-1133">Transmembrane helix</keyword>
<dbReference type="PANTHER" id="PTHR11161">
    <property type="entry name" value="O-ACYLTRANSFERASE"/>
    <property type="match status" value="1"/>
</dbReference>
<dbReference type="InterPro" id="IPR002656">
    <property type="entry name" value="Acyl_transf_3_dom"/>
</dbReference>
<keyword evidence="2" id="KW-0472">Membrane</keyword>
<keyword evidence="4" id="KW-1185">Reference proteome</keyword>
<feature type="transmembrane region" description="Helical" evidence="2">
    <location>
        <begin position="268"/>
        <end position="286"/>
    </location>
</feature>
<dbReference type="Pfam" id="PF20146">
    <property type="entry name" value="NRF"/>
    <property type="match status" value="1"/>
</dbReference>
<dbReference type="PANTHER" id="PTHR11161:SF0">
    <property type="entry name" value="O-ACYLTRANSFERASE LIKE PROTEIN"/>
    <property type="match status" value="1"/>
</dbReference>
<feature type="transmembrane region" description="Helical" evidence="2">
    <location>
        <begin position="439"/>
        <end position="459"/>
    </location>
</feature>
<feature type="transmembrane region" description="Helical" evidence="2">
    <location>
        <begin position="513"/>
        <end position="538"/>
    </location>
</feature>
<dbReference type="RefSeq" id="XP_017034570.2">
    <property type="nucleotide sequence ID" value="XM_017179081.2"/>
</dbReference>
<feature type="transmembrane region" description="Helical" evidence="2">
    <location>
        <begin position="622"/>
        <end position="646"/>
    </location>
</feature>
<feature type="region of interest" description="Disordered" evidence="1">
    <location>
        <begin position="664"/>
        <end position="689"/>
    </location>
</feature>
<feature type="transmembrane region" description="Helical" evidence="2">
    <location>
        <begin position="349"/>
        <end position="371"/>
    </location>
</feature>
<feature type="transmembrane region" description="Helical" evidence="2">
    <location>
        <begin position="479"/>
        <end position="501"/>
    </location>
</feature>
<name>A0A6P4J107_DROKI</name>
<dbReference type="GO" id="GO:0016747">
    <property type="term" value="F:acyltransferase activity, transferring groups other than amino-acyl groups"/>
    <property type="evidence" value="ECO:0007669"/>
    <property type="project" value="InterPro"/>
</dbReference>
<dbReference type="GeneID" id="108083337"/>
<evidence type="ECO:0000256" key="1">
    <source>
        <dbReference type="SAM" id="MobiDB-lite"/>
    </source>
</evidence>
<dbReference type="AlphaFoldDB" id="A0A6P4J107"/>
<evidence type="ECO:0000256" key="2">
    <source>
        <dbReference type="SAM" id="Phobius"/>
    </source>
</evidence>
<feature type="transmembrane region" description="Helical" evidence="2">
    <location>
        <begin position="412"/>
        <end position="432"/>
    </location>
</feature>
<feature type="transmembrane region" description="Helical" evidence="2">
    <location>
        <begin position="199"/>
        <end position="223"/>
    </location>
</feature>
<dbReference type="SMART" id="SM00703">
    <property type="entry name" value="NRF"/>
    <property type="match status" value="1"/>
</dbReference>
<sequence length="689" mass="77573">MEHCAPNREHSHDGHLSPPFQRLLELPSLGPEFYRQFRNISASDLHLLDGRLNQQDLVCLADLAQFMGSLASPKLWALSMLDSWGNKPSGYLSGNRVDMGNYEECLRVDGTITETHHIKGKYCFLELPVAKWLGFNSELLAVTNMKTAVCFPSSCSAETMEVFLKQLLQRLLGTGGLDKFFYINEQSCQTSESDPLDGLTIFTIVFLSIFCAVVALCTLYDYFLCPDQGKLPRLVKVFSARATSRELFAIVDPKATPNVIQCLNGMRCLSLIWVVLGHEYVMYLKALSVNQQYSLRWMSKPYSSFILFAPFSVDTFFFLCGFLLVVIGLRTLDKSKGRLNVLLMYLHRYLRLTPIVAVAILVYMKMLPLLVAGPVSDDVGFFDYSVCRRTWYWTLLYVQNYATNDTCLGHTWYLAVDMQLYVLAPILLIGLYKWGKKGAAAILLVMLLLSACLFATIMTNDYGILAKNGGQDPEVQKKLYAATHTHAAPWLVGTLFGYFMHLVRGKQLRLNGLAVWTGWLLCLAMIFTSLFAMFSYAKLLGPSPTVLEGALYYTLTRIGWPLALCWVVFACVQGYGGLANSFLSSPLWQSLSRLSYSAYVWHIFIQEVNHRRVRSNIYFSDYDVMCGFWATFGFTLVMSYVMYVVVEAPLGGLEGLLMPSRRSPAKQAQAVTKEQQEEQLPEGATSKAA</sequence>
<dbReference type="InterPro" id="IPR052728">
    <property type="entry name" value="O2_lipid_transport_reg"/>
</dbReference>
<dbReference type="Proteomes" id="UP001652661">
    <property type="component" value="Chromosome X"/>
</dbReference>
<proteinExistence type="predicted"/>
<dbReference type="OrthoDB" id="118951at2759"/>
<evidence type="ECO:0000313" key="5">
    <source>
        <dbReference type="RefSeq" id="XP_017034570.2"/>
    </source>
</evidence>
<feature type="transmembrane region" description="Helical" evidence="2">
    <location>
        <begin position="306"/>
        <end position="329"/>
    </location>
</feature>
<gene>
    <name evidence="5" type="primary">LOC108083337</name>
</gene>
<organism evidence="4 5">
    <name type="scientific">Drosophila kikkawai</name>
    <name type="common">Fruit fly</name>
    <dbReference type="NCBI Taxonomy" id="30033"/>
    <lineage>
        <taxon>Eukaryota</taxon>
        <taxon>Metazoa</taxon>
        <taxon>Ecdysozoa</taxon>
        <taxon>Arthropoda</taxon>
        <taxon>Hexapoda</taxon>
        <taxon>Insecta</taxon>
        <taxon>Pterygota</taxon>
        <taxon>Neoptera</taxon>
        <taxon>Endopterygota</taxon>
        <taxon>Diptera</taxon>
        <taxon>Brachycera</taxon>
        <taxon>Muscomorpha</taxon>
        <taxon>Ephydroidea</taxon>
        <taxon>Drosophilidae</taxon>
        <taxon>Drosophila</taxon>
        <taxon>Sophophora</taxon>
    </lineage>
</organism>
<accession>A0A6P4J107</accession>